<accession>A0A7X0VHK2</accession>
<dbReference type="PANTHER" id="PTHR12631">
    <property type="entry name" value="ALPHA-L-IDURONIDASE"/>
    <property type="match status" value="1"/>
</dbReference>
<keyword evidence="8" id="KW-1185">Reference proteome</keyword>
<dbReference type="InterPro" id="IPR051923">
    <property type="entry name" value="Glycosyl_Hydrolase_39"/>
</dbReference>
<dbReference type="Pfam" id="PF00331">
    <property type="entry name" value="Glyco_hydro_10"/>
    <property type="match status" value="1"/>
</dbReference>
<dbReference type="InterPro" id="IPR005087">
    <property type="entry name" value="CBM11"/>
</dbReference>
<keyword evidence="7" id="KW-0858">Xylan degradation</keyword>
<keyword evidence="1 7" id="KW-0378">Hydrolase</keyword>
<protein>
    <submittedName>
        <fullName evidence="7">Endo-1,4-beta-xylanase</fullName>
    </submittedName>
</protein>
<evidence type="ECO:0000313" key="8">
    <source>
        <dbReference type="Proteomes" id="UP000547209"/>
    </source>
</evidence>
<evidence type="ECO:0000256" key="3">
    <source>
        <dbReference type="ARBA" id="ARBA00023326"/>
    </source>
</evidence>
<dbReference type="AlphaFoldDB" id="A0A7X0VHK2"/>
<dbReference type="SUPFAM" id="SSF51445">
    <property type="entry name" value="(Trans)glycosidases"/>
    <property type="match status" value="1"/>
</dbReference>
<name>A0A7X0VHK2_9BACL</name>
<reference evidence="7 8" key="1">
    <citation type="submission" date="2020-08" db="EMBL/GenBank/DDBJ databases">
        <title>Cohnella phylogeny.</title>
        <authorList>
            <person name="Dunlap C."/>
        </authorList>
    </citation>
    <scope>NUCLEOTIDE SEQUENCE [LARGE SCALE GENOMIC DNA]</scope>
    <source>
        <strain evidence="7 8">DSM 28246</strain>
    </source>
</reference>
<keyword evidence="3" id="KW-0624">Polysaccharide degradation</keyword>
<dbReference type="InterPro" id="IPR008979">
    <property type="entry name" value="Galactose-bd-like_sf"/>
</dbReference>
<evidence type="ECO:0000256" key="1">
    <source>
        <dbReference type="ARBA" id="ARBA00022801"/>
    </source>
</evidence>
<dbReference type="GO" id="GO:0008810">
    <property type="term" value="F:cellulase activity"/>
    <property type="evidence" value="ECO:0007669"/>
    <property type="project" value="InterPro"/>
</dbReference>
<keyword evidence="2" id="KW-0119">Carbohydrate metabolism</keyword>
<feature type="signal peptide" evidence="4">
    <location>
        <begin position="1"/>
        <end position="26"/>
    </location>
</feature>
<dbReference type="SUPFAM" id="SSF49785">
    <property type="entry name" value="Galactose-binding domain-like"/>
    <property type="match status" value="2"/>
</dbReference>
<dbReference type="EMBL" id="JACJVP010000043">
    <property type="protein sequence ID" value="MBB6673991.1"/>
    <property type="molecule type" value="Genomic_DNA"/>
</dbReference>
<dbReference type="GO" id="GO:0030245">
    <property type="term" value="P:cellulose catabolic process"/>
    <property type="evidence" value="ECO:0007669"/>
    <property type="project" value="InterPro"/>
</dbReference>
<evidence type="ECO:0000313" key="7">
    <source>
        <dbReference type="EMBL" id="MBB6673991.1"/>
    </source>
</evidence>
<dbReference type="Gene3D" id="2.60.120.430">
    <property type="entry name" value="Galactose-binding lectin"/>
    <property type="match status" value="2"/>
</dbReference>
<dbReference type="InterPro" id="IPR001000">
    <property type="entry name" value="GH10_dom"/>
</dbReference>
<dbReference type="Pfam" id="PF03425">
    <property type="entry name" value="CBM_11"/>
    <property type="match status" value="2"/>
</dbReference>
<feature type="domain" description="CBM11" evidence="6">
    <location>
        <begin position="50"/>
        <end position="192"/>
    </location>
</feature>
<dbReference type="RefSeq" id="WP_185671856.1">
    <property type="nucleotide sequence ID" value="NZ_JACJVP010000043.1"/>
</dbReference>
<gene>
    <name evidence="7" type="ORF">H7C19_25225</name>
</gene>
<evidence type="ECO:0000256" key="2">
    <source>
        <dbReference type="ARBA" id="ARBA00023277"/>
    </source>
</evidence>
<dbReference type="GO" id="GO:0045493">
    <property type="term" value="P:xylan catabolic process"/>
    <property type="evidence" value="ECO:0007669"/>
    <property type="project" value="UniProtKB-KW"/>
</dbReference>
<feature type="chain" id="PRO_5038579120" evidence="4">
    <location>
        <begin position="27"/>
        <end position="852"/>
    </location>
</feature>
<proteinExistence type="predicted"/>
<evidence type="ECO:0000256" key="4">
    <source>
        <dbReference type="SAM" id="SignalP"/>
    </source>
</evidence>
<organism evidence="7 8">
    <name type="scientific">Cohnella nanjingensis</name>
    <dbReference type="NCBI Taxonomy" id="1387779"/>
    <lineage>
        <taxon>Bacteria</taxon>
        <taxon>Bacillati</taxon>
        <taxon>Bacillota</taxon>
        <taxon>Bacilli</taxon>
        <taxon>Bacillales</taxon>
        <taxon>Paenibacillaceae</taxon>
        <taxon>Cohnella</taxon>
    </lineage>
</organism>
<dbReference type="Proteomes" id="UP000547209">
    <property type="component" value="Unassembled WGS sequence"/>
</dbReference>
<sequence length="852" mass="89848">MKQERKRVRWAVWPLAVLLAVPYAGAAGGKPAAAAETGGVLAANSFDPDAFAGWGLWAGEGSTVTKQEADGVEGKAVKIVYDRSEAGWGLVAHADFPAGWNLTGTRTLQFYAKGDGTAQRFSIGVEEKDGGDKFRKLVAIEGDAWTLVTIPASELEYQDGGGDRVLDWDKVASLNISPEENRAGSLLLDDVTFGAYEPSLANGFDPDAFQGWGLWAGEGSAVTKTAAAGVSGQGLQVNYTRSGQGWGLVAHGFLPADWKPAGTEAIRFMIRGDGTPQRLSVGVEEKDGGDKFAKVIDVGSASWTPVTIRADELAPNGGSGDGRLDWDRVDGINLSPEDNRTGSFVLDDFTFYKGGLLPPVAAPARLALAELRAAVPGSVFASDAVTFRTKLTNGGDEAAAVPVAYVVKDDKGAAVASGRVDPASVPAGGSAEAEIAFAVGPYGYFTVEASVGGDDGGTASVRRAAFARVADPALEARKGGGSGGSKSGEALMGFSTHYDYLTSDALRAQEAELIRLSGAAVVRNDFLWDTIEPRKGVFDWTLYDGIVEANRSRGIRMIGLLAYSAKWASTGPEGAEMREHYPPRTLTEYANYVYETVSRYKGRIDRWEIWNEPNLDGFYRPAHDAEGYAELLKAGYLAAKRADPKATVVMSGLSGTGAAFLKELAAYGAGDYTDAIVIHPYQAGDPEAGHAFVNDIESVKGIVPGKDVWLTEWGWRSDEQGLANQALYTVKGYLLALAAGVKTNTLYSFNIATDTEFGLADANVGGEVKPIYPAVAALNRIVGGHAYAGRLGLGEGVEALGYEGRGGDEDVIALWTAGPAAEVALPSRKTLTRYDPYGNASTLPSSGGLVRV</sequence>
<keyword evidence="4" id="KW-0732">Signal</keyword>
<evidence type="ECO:0000259" key="6">
    <source>
        <dbReference type="Pfam" id="PF03425"/>
    </source>
</evidence>
<keyword evidence="7" id="KW-0326">Glycosidase</keyword>
<feature type="domain" description="CBM11" evidence="6">
    <location>
        <begin position="207"/>
        <end position="350"/>
    </location>
</feature>
<dbReference type="Gene3D" id="3.20.20.80">
    <property type="entry name" value="Glycosidases"/>
    <property type="match status" value="1"/>
</dbReference>
<comment type="caution">
    <text evidence="7">The sequence shown here is derived from an EMBL/GenBank/DDBJ whole genome shotgun (WGS) entry which is preliminary data.</text>
</comment>
<dbReference type="PANTHER" id="PTHR12631:SF10">
    <property type="entry name" value="BETA-XYLOSIDASE-LIKE PROTEIN-RELATED"/>
    <property type="match status" value="1"/>
</dbReference>
<feature type="domain" description="GH10" evidence="5">
    <location>
        <begin position="509"/>
        <end position="648"/>
    </location>
</feature>
<dbReference type="InterPro" id="IPR017853">
    <property type="entry name" value="GH"/>
</dbReference>
<evidence type="ECO:0000259" key="5">
    <source>
        <dbReference type="Pfam" id="PF00331"/>
    </source>
</evidence>